<evidence type="ECO:0000313" key="1">
    <source>
        <dbReference type="EMBL" id="MDN2483747.1"/>
    </source>
</evidence>
<gene>
    <name evidence="1" type="ORF">QWJ08_20565</name>
</gene>
<dbReference type="Proteomes" id="UP001169719">
    <property type="component" value="Unassembled WGS sequence"/>
</dbReference>
<name>A0ABT7Y6R8_9VIBR</name>
<comment type="caution">
    <text evidence="1">The sequence shown here is derived from an EMBL/GenBank/DDBJ whole genome shotgun (WGS) entry which is preliminary data.</text>
</comment>
<evidence type="ECO:0000313" key="2">
    <source>
        <dbReference type="Proteomes" id="UP001169719"/>
    </source>
</evidence>
<accession>A0ABT7Y6R8</accession>
<proteinExistence type="predicted"/>
<protein>
    <submittedName>
        <fullName evidence="1">Uncharacterized protein</fullName>
    </submittedName>
</protein>
<dbReference type="EMBL" id="JAUEOZ010000002">
    <property type="protein sequence ID" value="MDN2483747.1"/>
    <property type="molecule type" value="Genomic_DNA"/>
</dbReference>
<reference evidence="1" key="1">
    <citation type="submission" date="2024-05" db="EMBL/GenBank/DDBJ databases">
        <title>Genome Sequences of Four Agar- Degrading Marine Bacteria.</title>
        <authorList>
            <person name="Phillips E.K."/>
            <person name="Shaffer J.C."/>
            <person name="Henson M.W."/>
            <person name="Temperton B."/>
            <person name="Thrash C.J."/>
            <person name="Martin M.O."/>
        </authorList>
    </citation>
    <scope>NUCLEOTIDE SEQUENCE</scope>
    <source>
        <strain evidence="1">EKP203</strain>
    </source>
</reference>
<dbReference type="RefSeq" id="WP_264876915.1">
    <property type="nucleotide sequence ID" value="NZ_BLAT01000003.1"/>
</dbReference>
<sequence length="73" mass="8472">MISTKQLNHEIGYVAQQVEPTQPTADAQSSKLRQSYQGARKWIEATEIELQRSRIMMVDEKGNMRPLNLYPEH</sequence>
<keyword evidence="2" id="KW-1185">Reference proteome</keyword>
<organism evidence="1 2">
    <name type="scientific">Vibrio agarivorans</name>
    <dbReference type="NCBI Taxonomy" id="153622"/>
    <lineage>
        <taxon>Bacteria</taxon>
        <taxon>Pseudomonadati</taxon>
        <taxon>Pseudomonadota</taxon>
        <taxon>Gammaproteobacteria</taxon>
        <taxon>Vibrionales</taxon>
        <taxon>Vibrionaceae</taxon>
        <taxon>Vibrio</taxon>
    </lineage>
</organism>